<name>A0A517TRV9_9BACT</name>
<dbReference type="NCBIfam" id="TIGR00738">
    <property type="entry name" value="rrf2_super"/>
    <property type="match status" value="1"/>
</dbReference>
<reference evidence="2 3" key="1">
    <citation type="submission" date="2019-02" db="EMBL/GenBank/DDBJ databases">
        <title>Deep-cultivation of Planctomycetes and their phenomic and genomic characterization uncovers novel biology.</title>
        <authorList>
            <person name="Wiegand S."/>
            <person name="Jogler M."/>
            <person name="Boedeker C."/>
            <person name="Pinto D."/>
            <person name="Vollmers J."/>
            <person name="Rivas-Marin E."/>
            <person name="Kohn T."/>
            <person name="Peeters S.H."/>
            <person name="Heuer A."/>
            <person name="Rast P."/>
            <person name="Oberbeckmann S."/>
            <person name="Bunk B."/>
            <person name="Jeske O."/>
            <person name="Meyerdierks A."/>
            <person name="Storesund J.E."/>
            <person name="Kallscheuer N."/>
            <person name="Luecker S."/>
            <person name="Lage O.M."/>
            <person name="Pohl T."/>
            <person name="Merkel B.J."/>
            <person name="Hornburger P."/>
            <person name="Mueller R.-W."/>
            <person name="Bruemmer F."/>
            <person name="Labrenz M."/>
            <person name="Spormann A.M."/>
            <person name="Op den Camp H."/>
            <person name="Overmann J."/>
            <person name="Amann R."/>
            <person name="Jetten M.S.M."/>
            <person name="Mascher T."/>
            <person name="Medema M.H."/>
            <person name="Devos D.P."/>
            <person name="Kaster A.-K."/>
            <person name="Ovreas L."/>
            <person name="Rohde M."/>
            <person name="Galperin M.Y."/>
            <person name="Jogler C."/>
        </authorList>
    </citation>
    <scope>NUCLEOTIDE SEQUENCE [LARGE SCALE GENOMIC DNA]</scope>
    <source>
        <strain evidence="2 3">I41</strain>
    </source>
</reference>
<dbReference type="GO" id="GO:0003700">
    <property type="term" value="F:DNA-binding transcription factor activity"/>
    <property type="evidence" value="ECO:0007669"/>
    <property type="project" value="TreeGrafter"/>
</dbReference>
<proteinExistence type="predicted"/>
<dbReference type="OrthoDB" id="9808360at2"/>
<dbReference type="SUPFAM" id="SSF46785">
    <property type="entry name" value="Winged helix' DNA-binding domain"/>
    <property type="match status" value="1"/>
</dbReference>
<dbReference type="InterPro" id="IPR030489">
    <property type="entry name" value="TR_Rrf2-type_CS"/>
</dbReference>
<accession>A0A517TRV9</accession>
<protein>
    <submittedName>
        <fullName evidence="2">HTH-type transcriptional regulator CymR</fullName>
    </submittedName>
</protein>
<dbReference type="GO" id="GO:0005829">
    <property type="term" value="C:cytosol"/>
    <property type="evidence" value="ECO:0007669"/>
    <property type="project" value="TreeGrafter"/>
</dbReference>
<dbReference type="InterPro" id="IPR036388">
    <property type="entry name" value="WH-like_DNA-bd_sf"/>
</dbReference>
<dbReference type="Gene3D" id="1.10.10.10">
    <property type="entry name" value="Winged helix-like DNA-binding domain superfamily/Winged helix DNA-binding domain"/>
    <property type="match status" value="1"/>
</dbReference>
<dbReference type="PROSITE" id="PS01332">
    <property type="entry name" value="HTH_RRF2_1"/>
    <property type="match status" value="1"/>
</dbReference>
<keyword evidence="3" id="KW-1185">Reference proteome</keyword>
<dbReference type="Proteomes" id="UP000317909">
    <property type="component" value="Chromosome"/>
</dbReference>
<keyword evidence="1" id="KW-0238">DNA-binding</keyword>
<evidence type="ECO:0000313" key="3">
    <source>
        <dbReference type="Proteomes" id="UP000317909"/>
    </source>
</evidence>
<dbReference type="InterPro" id="IPR000944">
    <property type="entry name" value="Tscrpt_reg_Rrf2"/>
</dbReference>
<evidence type="ECO:0000256" key="1">
    <source>
        <dbReference type="ARBA" id="ARBA00023125"/>
    </source>
</evidence>
<evidence type="ECO:0000313" key="2">
    <source>
        <dbReference type="EMBL" id="QDT71111.1"/>
    </source>
</evidence>
<dbReference type="Pfam" id="PF02082">
    <property type="entry name" value="Rrf2"/>
    <property type="match status" value="1"/>
</dbReference>
<dbReference type="EMBL" id="CP036339">
    <property type="protein sequence ID" value="QDT71111.1"/>
    <property type="molecule type" value="Genomic_DNA"/>
</dbReference>
<dbReference type="PANTHER" id="PTHR33221">
    <property type="entry name" value="WINGED HELIX-TURN-HELIX TRANSCRIPTIONAL REGULATOR, RRF2 FAMILY"/>
    <property type="match status" value="1"/>
</dbReference>
<dbReference type="AlphaFoldDB" id="A0A517TRV9"/>
<organism evidence="2 3">
    <name type="scientific">Lacipirellula limnantheis</name>
    <dbReference type="NCBI Taxonomy" id="2528024"/>
    <lineage>
        <taxon>Bacteria</taxon>
        <taxon>Pseudomonadati</taxon>
        <taxon>Planctomycetota</taxon>
        <taxon>Planctomycetia</taxon>
        <taxon>Pirellulales</taxon>
        <taxon>Lacipirellulaceae</taxon>
        <taxon>Lacipirellula</taxon>
    </lineage>
</organism>
<dbReference type="KEGG" id="llh:I41_02660"/>
<dbReference type="InterPro" id="IPR036390">
    <property type="entry name" value="WH_DNA-bd_sf"/>
</dbReference>
<gene>
    <name evidence="2" type="primary">cymR_1</name>
    <name evidence="2" type="ORF">I41_02660</name>
</gene>
<dbReference type="PROSITE" id="PS51197">
    <property type="entry name" value="HTH_RRF2_2"/>
    <property type="match status" value="1"/>
</dbReference>
<dbReference type="PANTHER" id="PTHR33221:SF5">
    <property type="entry name" value="HTH-TYPE TRANSCRIPTIONAL REGULATOR ISCR"/>
    <property type="match status" value="1"/>
</dbReference>
<dbReference type="GO" id="GO:0003677">
    <property type="term" value="F:DNA binding"/>
    <property type="evidence" value="ECO:0007669"/>
    <property type="project" value="UniProtKB-KW"/>
</dbReference>
<sequence length="175" mass="19058">MSNDEIRMTNVGSNKFVASGIQFVIRHTSIRHFPSMLSAKSQYACLAMLQLAQDYSSGETAPVRRIAERHGIPATFLVQILHDLKRAGLAASTRGASGGYRLSRPPSEITLADVVDVFETADEPAECAAAQSPWGPALHEVCCELTRARHERLQAVTLAELQERSAEAAGAMFYI</sequence>